<evidence type="ECO:0000313" key="2">
    <source>
        <dbReference type="EMBL" id="MTL95056.1"/>
    </source>
</evidence>
<protein>
    <submittedName>
        <fullName evidence="2">Uncharacterized protein</fullName>
    </submittedName>
</protein>
<comment type="caution">
    <text evidence="2">The sequence shown here is derived from an EMBL/GenBank/DDBJ whole genome shotgun (WGS) entry which is preliminary data.</text>
</comment>
<name>A0A6I3NG77_9FIRM</name>
<dbReference type="Proteomes" id="UP000487649">
    <property type="component" value="Unassembled WGS sequence"/>
</dbReference>
<dbReference type="EMBL" id="WMQE01000024">
    <property type="protein sequence ID" value="MTK21835.1"/>
    <property type="molecule type" value="Genomic_DNA"/>
</dbReference>
<organism evidence="2">
    <name type="scientific">Turicibacter sanguinis</name>
    <dbReference type="NCBI Taxonomy" id="154288"/>
    <lineage>
        <taxon>Bacteria</taxon>
        <taxon>Bacillati</taxon>
        <taxon>Bacillota</taxon>
        <taxon>Erysipelotrichia</taxon>
        <taxon>Erysipelotrichales</taxon>
        <taxon>Turicibacteraceae</taxon>
        <taxon>Turicibacter</taxon>
    </lineage>
</organism>
<gene>
    <name evidence="2" type="ORF">GMA64_10995</name>
    <name evidence="1" type="ORF">GMA92_10455</name>
</gene>
<dbReference type="Gene3D" id="1.10.8.200">
    <property type="entry name" value="Replisome organizer (g39p helicase loader/inhibitor protein)"/>
    <property type="match status" value="1"/>
</dbReference>
<reference evidence="2 3" key="1">
    <citation type="journal article" date="2019" name="Nat. Med.">
        <title>A library of human gut bacterial isolates paired with longitudinal multiomics data enables mechanistic microbiome research.</title>
        <authorList>
            <person name="Poyet M."/>
            <person name="Groussin M."/>
            <person name="Gibbons S.M."/>
            <person name="Avila-Pacheco J."/>
            <person name="Jiang X."/>
            <person name="Kearney S.M."/>
            <person name="Perrotta A.R."/>
            <person name="Berdy B."/>
            <person name="Zhao S."/>
            <person name="Lieberman T.D."/>
            <person name="Swanson P.K."/>
            <person name="Smith M."/>
            <person name="Roesemann S."/>
            <person name="Alexander J.E."/>
            <person name="Rich S.A."/>
            <person name="Livny J."/>
            <person name="Vlamakis H."/>
            <person name="Clish C."/>
            <person name="Bullock K."/>
            <person name="Deik A."/>
            <person name="Scott J."/>
            <person name="Pierce K.A."/>
            <person name="Xavier R.J."/>
            <person name="Alm E.J."/>
        </authorList>
    </citation>
    <scope>NUCLEOTIDE SEQUENCE</scope>
    <source>
        <strain evidence="2">BIOML-A179</strain>
        <strain evidence="1 3">BIOML-A198</strain>
    </source>
</reference>
<evidence type="ECO:0000313" key="1">
    <source>
        <dbReference type="EMBL" id="MTK21835.1"/>
    </source>
</evidence>
<evidence type="ECO:0000313" key="3">
    <source>
        <dbReference type="Proteomes" id="UP000487649"/>
    </source>
</evidence>
<proteinExistence type="predicted"/>
<dbReference type="EMBL" id="WMQV01000029">
    <property type="protein sequence ID" value="MTL95056.1"/>
    <property type="molecule type" value="Genomic_DNA"/>
</dbReference>
<dbReference type="AlphaFoldDB" id="A0A6I3NG77"/>
<dbReference type="RefSeq" id="WP_040763614.1">
    <property type="nucleotide sequence ID" value="NZ_CAJJOK010000015.1"/>
</dbReference>
<accession>A0A6I3NG77</accession>
<sequence length="137" mass="16218">MTQLEFTKGMTILSVTYPKFEVDQTTMEVWYSFFEDIRADVFIAAVKSYVRNSKFAPTVNELLSHCEESKVIILNDTLKLMYQQGYFHQGVDDNQAHRNYEKANQWIQYGTEPDWLKDDMRSYRRAQLNQQGQLKLT</sequence>